<keyword evidence="3" id="KW-1185">Reference proteome</keyword>
<feature type="transmembrane region" description="Helical" evidence="1">
    <location>
        <begin position="30"/>
        <end position="49"/>
    </location>
</feature>
<keyword evidence="1" id="KW-0472">Membrane</keyword>
<organism evidence="2 3">
    <name type="scientific">Rhizobium ruizarguesonis</name>
    <dbReference type="NCBI Taxonomy" id="2081791"/>
    <lineage>
        <taxon>Bacteria</taxon>
        <taxon>Pseudomonadati</taxon>
        <taxon>Pseudomonadota</taxon>
        <taxon>Alphaproteobacteria</taxon>
        <taxon>Hyphomicrobiales</taxon>
        <taxon>Rhizobiaceae</taxon>
        <taxon>Rhizobium/Agrobacterium group</taxon>
        <taxon>Rhizobium</taxon>
    </lineage>
</organism>
<keyword evidence="1" id="KW-0812">Transmembrane</keyword>
<evidence type="ECO:0000313" key="2">
    <source>
        <dbReference type="EMBL" id="TAX82812.1"/>
    </source>
</evidence>
<comment type="caution">
    <text evidence="2">The sequence shown here is derived from an EMBL/GenBank/DDBJ whole genome shotgun (WGS) entry which is preliminary data.</text>
</comment>
<evidence type="ECO:0000256" key="1">
    <source>
        <dbReference type="SAM" id="Phobius"/>
    </source>
</evidence>
<gene>
    <name evidence="2" type="ORF">ELH98_17955</name>
</gene>
<proteinExistence type="predicted"/>
<evidence type="ECO:0000313" key="3">
    <source>
        <dbReference type="Proteomes" id="UP000291659"/>
    </source>
</evidence>
<name>A0ABY1XC56_9HYPH</name>
<sequence length="123" mass="13298">MPSKPDCRCHPHGAFGLAFNGAMIVDLDFLLIWVMLGVLSVVRSLAMVASNNTIVFQFGPTATSFRAPGGGVWFSVSQTRFLFGRSGASDRLRAAHQALMIDVSPPEVTQTGSHRTGLPRRPE</sequence>
<dbReference type="Proteomes" id="UP000291659">
    <property type="component" value="Unassembled WGS sequence"/>
</dbReference>
<dbReference type="EMBL" id="SIOX01000001">
    <property type="protein sequence ID" value="TAX82812.1"/>
    <property type="molecule type" value="Genomic_DNA"/>
</dbReference>
<keyword evidence="1" id="KW-1133">Transmembrane helix</keyword>
<protein>
    <submittedName>
        <fullName evidence="2">Uncharacterized protein</fullName>
    </submittedName>
</protein>
<reference evidence="2 3" key="1">
    <citation type="submission" date="2019-02" db="EMBL/GenBank/DDBJ databases">
        <title>The genomic architecture of introgression among sibling species of bacteria.</title>
        <authorList>
            <person name="Cavassim M.I.A."/>
            <person name="Moeskjaer S."/>
            <person name="Moslemi C."/>
            <person name="Fields B."/>
            <person name="Bachmann A."/>
            <person name="Vilhjalmsson B."/>
            <person name="Schierup M.H."/>
            <person name="Young J.P.W."/>
            <person name="Andersen S.U."/>
        </authorList>
    </citation>
    <scope>NUCLEOTIDE SEQUENCE [LARGE SCALE GENOMIC DNA]</scope>
    <source>
        <strain evidence="2 3">SM141A</strain>
    </source>
</reference>
<accession>A0ABY1XC56</accession>